<keyword evidence="8" id="KW-1185">Reference proteome</keyword>
<dbReference type="InterPro" id="IPR005496">
    <property type="entry name" value="Integral_membrane_TerC"/>
</dbReference>
<dbReference type="Proteomes" id="UP001064933">
    <property type="component" value="Chromosome"/>
</dbReference>
<proteinExistence type="inferred from homology"/>
<keyword evidence="4 6" id="KW-1133">Transmembrane helix</keyword>
<dbReference type="PANTHER" id="PTHR30238:SF4">
    <property type="entry name" value="SLL1022 PROTEIN"/>
    <property type="match status" value="1"/>
</dbReference>
<evidence type="ECO:0000256" key="1">
    <source>
        <dbReference type="ARBA" id="ARBA00004141"/>
    </source>
</evidence>
<dbReference type="PANTHER" id="PTHR30238">
    <property type="entry name" value="MEMBRANE BOUND PREDICTED REDOX MODULATOR"/>
    <property type="match status" value="1"/>
</dbReference>
<evidence type="ECO:0000256" key="6">
    <source>
        <dbReference type="SAM" id="Phobius"/>
    </source>
</evidence>
<reference evidence="7" key="1">
    <citation type="submission" date="2022-10" db="EMBL/GenBank/DDBJ databases">
        <title>Characterization and whole genome sequencing of a new Roseateles species, isolated from fresh water.</title>
        <authorList>
            <person name="Guliayeva D.Y."/>
            <person name="Akhremchuk A.E."/>
            <person name="Sikolenko M.A."/>
            <person name="Valentovich L.N."/>
            <person name="Sidarenka A.V."/>
        </authorList>
    </citation>
    <scope>NUCLEOTIDE SEQUENCE</scope>
    <source>
        <strain evidence="7">BIM B-1768</strain>
    </source>
</reference>
<dbReference type="NCBIfam" id="TIGR03717">
    <property type="entry name" value="R_switched_YjbE"/>
    <property type="match status" value="1"/>
</dbReference>
<feature type="transmembrane region" description="Helical" evidence="6">
    <location>
        <begin position="47"/>
        <end position="67"/>
    </location>
</feature>
<evidence type="ECO:0000313" key="7">
    <source>
        <dbReference type="EMBL" id="UXH78191.1"/>
    </source>
</evidence>
<feature type="transmembrane region" description="Helical" evidence="6">
    <location>
        <begin position="139"/>
        <end position="158"/>
    </location>
</feature>
<evidence type="ECO:0000256" key="3">
    <source>
        <dbReference type="ARBA" id="ARBA00022692"/>
    </source>
</evidence>
<organism evidence="7 8">
    <name type="scientific">Roseateles amylovorans</name>
    <dbReference type="NCBI Taxonomy" id="2978473"/>
    <lineage>
        <taxon>Bacteria</taxon>
        <taxon>Pseudomonadati</taxon>
        <taxon>Pseudomonadota</taxon>
        <taxon>Betaproteobacteria</taxon>
        <taxon>Burkholderiales</taxon>
        <taxon>Sphaerotilaceae</taxon>
        <taxon>Roseateles</taxon>
    </lineage>
</organism>
<keyword evidence="3 6" id="KW-0812">Transmembrane</keyword>
<feature type="transmembrane region" description="Helical" evidence="6">
    <location>
        <begin position="170"/>
        <end position="191"/>
    </location>
</feature>
<dbReference type="RefSeq" id="WP_261757968.1">
    <property type="nucleotide sequence ID" value="NZ_CP104562.2"/>
</dbReference>
<dbReference type="InterPro" id="IPR022301">
    <property type="entry name" value="Integral_membrane_YjbE"/>
</dbReference>
<evidence type="ECO:0000256" key="5">
    <source>
        <dbReference type="ARBA" id="ARBA00023136"/>
    </source>
</evidence>
<feature type="transmembrane region" description="Helical" evidence="6">
    <location>
        <begin position="12"/>
        <end position="35"/>
    </location>
</feature>
<gene>
    <name evidence="7" type="ORF">N4261_25125</name>
</gene>
<feature type="transmembrane region" description="Helical" evidence="6">
    <location>
        <begin position="216"/>
        <end position="236"/>
    </location>
</feature>
<comment type="similarity">
    <text evidence="2">Belongs to the TerC family.</text>
</comment>
<evidence type="ECO:0000256" key="4">
    <source>
        <dbReference type="ARBA" id="ARBA00022989"/>
    </source>
</evidence>
<sequence length="243" mass="25934">MDMFTSPEFWLAVGQIILIDILLGGDNAVVIALACRKLPPAMRTRGIMWGTAGAIVLRVVLIFFALTLLKLPFLKLVGGLLLLWIGIKLLMPEDDDEHANIQASDKLWAAVKTVIVADFVMSLDNVIAIAGAAEGAGSAHQMPLVIFGLLVSIPIIVWGSQLVIKLMDKFPMVITLGAMLLGWIAGTMIVGDPALNSWVPMQPGEKPGSSEVLPQLYYAMGVGGALFVLIVGKVLAARRPAQA</sequence>
<evidence type="ECO:0000313" key="8">
    <source>
        <dbReference type="Proteomes" id="UP001064933"/>
    </source>
</evidence>
<comment type="subcellular location">
    <subcellularLocation>
        <location evidence="1">Membrane</location>
        <topology evidence="1">Multi-pass membrane protein</topology>
    </subcellularLocation>
</comment>
<protein>
    <submittedName>
        <fullName evidence="7">TerC family protein</fullName>
    </submittedName>
</protein>
<keyword evidence="5 6" id="KW-0472">Membrane</keyword>
<dbReference type="Pfam" id="PF03741">
    <property type="entry name" value="TerC"/>
    <property type="match status" value="1"/>
</dbReference>
<name>A0ABY6AYD0_9BURK</name>
<evidence type="ECO:0000256" key="2">
    <source>
        <dbReference type="ARBA" id="ARBA00007511"/>
    </source>
</evidence>
<accession>A0ABY6AYD0</accession>
<dbReference type="EMBL" id="CP104562">
    <property type="protein sequence ID" value="UXH78191.1"/>
    <property type="molecule type" value="Genomic_DNA"/>
</dbReference>